<dbReference type="InterPro" id="IPR050510">
    <property type="entry name" value="Cation_transp_ATPase_P-type"/>
</dbReference>
<feature type="transmembrane region" description="Helical" evidence="9">
    <location>
        <begin position="274"/>
        <end position="298"/>
    </location>
</feature>
<keyword evidence="4 9" id="KW-0812">Transmembrane</keyword>
<keyword evidence="8 9" id="KW-0472">Membrane</keyword>
<evidence type="ECO:0000313" key="12">
    <source>
        <dbReference type="EMBL" id="KGM97924.1"/>
    </source>
</evidence>
<dbReference type="SUPFAM" id="SSF56784">
    <property type="entry name" value="HAD-like"/>
    <property type="match status" value="1"/>
</dbReference>
<evidence type="ECO:0000256" key="6">
    <source>
        <dbReference type="ARBA" id="ARBA00022840"/>
    </source>
</evidence>
<dbReference type="GO" id="GO:0016887">
    <property type="term" value="F:ATP hydrolysis activity"/>
    <property type="evidence" value="ECO:0007669"/>
    <property type="project" value="InterPro"/>
</dbReference>
<dbReference type="PANTHER" id="PTHR43294:SF21">
    <property type="entry name" value="CATION TRANSPORTING ATPASE"/>
    <property type="match status" value="1"/>
</dbReference>
<dbReference type="GO" id="GO:1902600">
    <property type="term" value="P:proton transmembrane transport"/>
    <property type="evidence" value="ECO:0007669"/>
    <property type="project" value="TreeGrafter"/>
</dbReference>
<dbReference type="Pfam" id="PF00122">
    <property type="entry name" value="E1-E2_ATPase"/>
    <property type="match status" value="1"/>
</dbReference>
<evidence type="ECO:0000256" key="2">
    <source>
        <dbReference type="ARBA" id="ARBA00005675"/>
    </source>
</evidence>
<dbReference type="Gene3D" id="1.20.1110.10">
    <property type="entry name" value="Calcium-transporting ATPase, transmembrane domain"/>
    <property type="match status" value="1"/>
</dbReference>
<dbReference type="RefSeq" id="WP_039252531.1">
    <property type="nucleotide sequence ID" value="NZ_JENJ01000005.1"/>
</dbReference>
<keyword evidence="7 9" id="KW-1133">Transmembrane helix</keyword>
<evidence type="ECO:0000256" key="4">
    <source>
        <dbReference type="ARBA" id="ARBA00022692"/>
    </source>
</evidence>
<organism evidence="12 13">
    <name type="scientific">Clostridium novyi A str. 4552</name>
    <dbReference type="NCBI Taxonomy" id="1444289"/>
    <lineage>
        <taxon>Bacteria</taxon>
        <taxon>Bacillati</taxon>
        <taxon>Bacillota</taxon>
        <taxon>Clostridia</taxon>
        <taxon>Eubacteriales</taxon>
        <taxon>Clostridiaceae</taxon>
        <taxon>Clostridium</taxon>
    </lineage>
</organism>
<keyword evidence="6" id="KW-0067">ATP-binding</keyword>
<evidence type="ECO:0000256" key="9">
    <source>
        <dbReference type="SAM" id="Phobius"/>
    </source>
</evidence>
<dbReference type="OrthoDB" id="1937481at2"/>
<dbReference type="GO" id="GO:0006883">
    <property type="term" value="P:intracellular sodium ion homeostasis"/>
    <property type="evidence" value="ECO:0007669"/>
    <property type="project" value="TreeGrafter"/>
</dbReference>
<evidence type="ECO:0000256" key="1">
    <source>
        <dbReference type="ARBA" id="ARBA00004651"/>
    </source>
</evidence>
<evidence type="ECO:0000256" key="7">
    <source>
        <dbReference type="ARBA" id="ARBA00022989"/>
    </source>
</evidence>
<dbReference type="InterPro" id="IPR023298">
    <property type="entry name" value="ATPase_P-typ_TM_dom_sf"/>
</dbReference>
<dbReference type="InterPro" id="IPR023214">
    <property type="entry name" value="HAD_sf"/>
</dbReference>
<dbReference type="Proteomes" id="UP000030012">
    <property type="component" value="Unassembled WGS sequence"/>
</dbReference>
<dbReference type="SUPFAM" id="SSF81660">
    <property type="entry name" value="Metal cation-transporting ATPase, ATP-binding domain N"/>
    <property type="match status" value="1"/>
</dbReference>
<feature type="transmembrane region" description="Helical" evidence="9">
    <location>
        <begin position="242"/>
        <end position="262"/>
    </location>
</feature>
<protein>
    <submittedName>
        <fullName evidence="12">Cation transporter</fullName>
    </submittedName>
</protein>
<keyword evidence="3" id="KW-1003">Cell membrane</keyword>
<dbReference type="AlphaFoldDB" id="A0A0A0I8X0"/>
<keyword evidence="5" id="KW-0547">Nucleotide-binding</keyword>
<evidence type="ECO:0000259" key="11">
    <source>
        <dbReference type="Pfam" id="PF00690"/>
    </source>
</evidence>
<dbReference type="GO" id="GO:0005524">
    <property type="term" value="F:ATP binding"/>
    <property type="evidence" value="ECO:0007669"/>
    <property type="project" value="UniProtKB-KW"/>
</dbReference>
<proteinExistence type="inferred from homology"/>
<feature type="transmembrane region" description="Helical" evidence="9">
    <location>
        <begin position="49"/>
        <end position="72"/>
    </location>
</feature>
<dbReference type="GO" id="GO:0005886">
    <property type="term" value="C:plasma membrane"/>
    <property type="evidence" value="ECO:0007669"/>
    <property type="project" value="UniProtKB-SubCell"/>
</dbReference>
<dbReference type="GO" id="GO:0005391">
    <property type="term" value="F:P-type sodium:potassium-exchanging transporter activity"/>
    <property type="evidence" value="ECO:0007669"/>
    <property type="project" value="TreeGrafter"/>
</dbReference>
<dbReference type="InterPro" id="IPR023299">
    <property type="entry name" value="ATPase_P-typ_cyto_dom_N"/>
</dbReference>
<dbReference type="SUPFAM" id="SSF81665">
    <property type="entry name" value="Calcium ATPase, transmembrane domain M"/>
    <property type="match status" value="1"/>
</dbReference>
<dbReference type="GO" id="GO:0036376">
    <property type="term" value="P:sodium ion export across plasma membrane"/>
    <property type="evidence" value="ECO:0007669"/>
    <property type="project" value="TreeGrafter"/>
</dbReference>
<name>A0A0A0I8X0_CLONO</name>
<evidence type="ECO:0000256" key="8">
    <source>
        <dbReference type="ARBA" id="ARBA00023136"/>
    </source>
</evidence>
<dbReference type="EMBL" id="JENJ01000005">
    <property type="protein sequence ID" value="KGM97924.1"/>
    <property type="molecule type" value="Genomic_DNA"/>
</dbReference>
<comment type="subcellular location">
    <subcellularLocation>
        <location evidence="1">Cell membrane</location>
        <topology evidence="1">Multi-pass membrane protein</topology>
    </subcellularLocation>
</comment>
<dbReference type="Pfam" id="PF00690">
    <property type="entry name" value="Cation_ATPase_N"/>
    <property type="match status" value="1"/>
</dbReference>
<reference evidence="12 13" key="1">
    <citation type="submission" date="2014-01" db="EMBL/GenBank/DDBJ databases">
        <title>Plasmidome dynamics in the species complex Clostridium novyi sensu lato converts strains of independent lineages into distinctly different pathogens.</title>
        <authorList>
            <person name="Skarin H."/>
            <person name="Segerman B."/>
        </authorList>
    </citation>
    <scope>NUCLEOTIDE SEQUENCE [LARGE SCALE GENOMIC DNA]</scope>
    <source>
        <strain evidence="12 13">4552</strain>
    </source>
</reference>
<evidence type="ECO:0000256" key="3">
    <source>
        <dbReference type="ARBA" id="ARBA00022475"/>
    </source>
</evidence>
<dbReference type="PANTHER" id="PTHR43294">
    <property type="entry name" value="SODIUM/POTASSIUM-TRANSPORTING ATPASE SUBUNIT ALPHA"/>
    <property type="match status" value="1"/>
</dbReference>
<dbReference type="InterPro" id="IPR059000">
    <property type="entry name" value="ATPase_P-type_domA"/>
</dbReference>
<dbReference type="InterPro" id="IPR008250">
    <property type="entry name" value="ATPase_P-typ_transduc_dom_A_sf"/>
</dbReference>
<comment type="caution">
    <text evidence="12">The sequence shown here is derived from an EMBL/GenBank/DDBJ whole genome shotgun (WGS) entry which is preliminary data.</text>
</comment>
<feature type="transmembrane region" description="Helical" evidence="9">
    <location>
        <begin position="778"/>
        <end position="796"/>
    </location>
</feature>
<dbReference type="GO" id="GO:0030007">
    <property type="term" value="P:intracellular potassium ion homeostasis"/>
    <property type="evidence" value="ECO:0007669"/>
    <property type="project" value="TreeGrafter"/>
</dbReference>
<dbReference type="PRINTS" id="PR00119">
    <property type="entry name" value="CATATPASE"/>
</dbReference>
<feature type="transmembrane region" description="Helical" evidence="9">
    <location>
        <begin position="674"/>
        <end position="695"/>
    </location>
</feature>
<feature type="domain" description="Cation-transporting P-type ATPase N-terminal" evidence="11">
    <location>
        <begin position="4"/>
        <end position="59"/>
    </location>
</feature>
<comment type="similarity">
    <text evidence="2">Belongs to the cation transport ATPase (P-type) (TC 3.A.3) family. Type IIA subfamily.</text>
</comment>
<dbReference type="InterPro" id="IPR004014">
    <property type="entry name" value="ATPase_P-typ_cation-transptr_N"/>
</dbReference>
<dbReference type="NCBIfam" id="TIGR01494">
    <property type="entry name" value="ATPase_P-type"/>
    <property type="match status" value="1"/>
</dbReference>
<dbReference type="Gene3D" id="3.40.1110.10">
    <property type="entry name" value="Calcium-transporting ATPase, cytoplasmic domain N"/>
    <property type="match status" value="1"/>
</dbReference>
<evidence type="ECO:0000256" key="5">
    <source>
        <dbReference type="ARBA" id="ARBA00022741"/>
    </source>
</evidence>
<sequence length="865" mass="98051">MRDWYNYSWSEVIKELNSSVKYGLSLDKVDKSRDEFGNNKTLNLKSKSFIILFLKNLIQLYSVSSIFTAVLLFLNAKILVACFILGISLTCVTIYSIKEYKNENRLDHLTKIAPSKALAIRDGKSIEIDPDELVVGDIIYLEEGDIVPADARLIECYNLKIKESAITGDNKLVEKYETKIEDREILPSEMKNMVFKSSFVIEGTAKAIVVEVGDNTKIGSITKELLKSQNKTELLDRKVYKLINLLSIVFMVFSICVILYNFLEKVNIEGSTKIISLIWLIIVPIQIMMIVIVISLIIHTKNKKHGIKLGDLSSIETLSSIDVLIANKVGSITEERLFVRKIYTNGSIVEARSDEDEDNKHNIDRIINIGLLCNDAHTNSDGKIVKGDFVDRALVFYGKENSISKRDLEQSQERIFKIPFDYERKIKTTLNKLEDKYRANVIGAVDKLLVNCTHIMKNGIEVEITTQDIMDIKSQDLKLSKESLYVTGFAYRNFNYEPSINENIESNLVFVGLVGFENPCKENVQGYMDYCRSLAIKPIIVTEDNKITAQSLGSNLGILNKNDMVLSGVEIDNMDDDELEKFIEKVSMYSRISSKIKSRICEHFKKLGYKLAVTGSKFTDLPSFKVSHIGIATGKNCTNIAKELGDIFIEDNDFKVTLDLIKNSRQLLKSIKNIIVFNLVIVAIEFLAVLCSSILNKNIDVKYSQIIFLNFITVILSSLMIYSQFKNIEKSNYEKVDIDKTVFKSFSSGIKVYILFVVIASIGAATFNTAIGDNLWNISMFTVIDLSAIFFSFYFVDYKKVLKNKVSILLVILTIISYLIFVQAFTGSIVDVLKNIFWNSKVIIGILIVEMPLISFIKELDDDKR</sequence>
<dbReference type="SUPFAM" id="SSF81653">
    <property type="entry name" value="Calcium ATPase, transduction domain A"/>
    <property type="match status" value="1"/>
</dbReference>
<feature type="transmembrane region" description="Helical" evidence="9">
    <location>
        <begin position="78"/>
        <end position="97"/>
    </location>
</feature>
<feature type="transmembrane region" description="Helical" evidence="9">
    <location>
        <begin position="707"/>
        <end position="725"/>
    </location>
</feature>
<feature type="transmembrane region" description="Helical" evidence="9">
    <location>
        <begin position="752"/>
        <end position="772"/>
    </location>
</feature>
<accession>A0A0A0I8X0</accession>
<dbReference type="Gene3D" id="3.40.50.1000">
    <property type="entry name" value="HAD superfamily/HAD-like"/>
    <property type="match status" value="1"/>
</dbReference>
<dbReference type="GO" id="GO:1990573">
    <property type="term" value="P:potassium ion import across plasma membrane"/>
    <property type="evidence" value="ECO:0007669"/>
    <property type="project" value="TreeGrafter"/>
</dbReference>
<gene>
    <name evidence="12" type="ORF">Z968_01800</name>
</gene>
<dbReference type="InterPro" id="IPR001757">
    <property type="entry name" value="P_typ_ATPase"/>
</dbReference>
<evidence type="ECO:0000313" key="13">
    <source>
        <dbReference type="Proteomes" id="UP000030012"/>
    </source>
</evidence>
<dbReference type="Gene3D" id="2.70.150.10">
    <property type="entry name" value="Calcium-transporting ATPase, cytoplasmic transduction domain A"/>
    <property type="match status" value="1"/>
</dbReference>
<evidence type="ECO:0000259" key="10">
    <source>
        <dbReference type="Pfam" id="PF00122"/>
    </source>
</evidence>
<dbReference type="InterPro" id="IPR036412">
    <property type="entry name" value="HAD-like_sf"/>
</dbReference>
<feature type="transmembrane region" description="Helical" evidence="9">
    <location>
        <begin position="808"/>
        <end position="830"/>
    </location>
</feature>
<dbReference type="Pfam" id="PF13246">
    <property type="entry name" value="Cation_ATPase"/>
    <property type="match status" value="1"/>
</dbReference>
<feature type="domain" description="P-type ATPase A" evidence="10">
    <location>
        <begin position="112"/>
        <end position="224"/>
    </location>
</feature>
<feature type="transmembrane region" description="Helical" evidence="9">
    <location>
        <begin position="836"/>
        <end position="857"/>
    </location>
</feature>